<evidence type="ECO:0000259" key="3">
    <source>
        <dbReference type="Pfam" id="PF18962"/>
    </source>
</evidence>
<dbReference type="RefSeq" id="WP_313980838.1">
    <property type="nucleotide sequence ID" value="NZ_JASJOS010000007.1"/>
</dbReference>
<gene>
    <name evidence="4" type="ORF">QNI16_16605</name>
</gene>
<keyword evidence="1" id="KW-0732">Signal</keyword>
<feature type="domain" description="Secretion system C-terminal sorting" evidence="3">
    <location>
        <begin position="1211"/>
        <end position="1279"/>
    </location>
</feature>
<organism evidence="4 5">
    <name type="scientific">Xanthocytophaga flava</name>
    <dbReference type="NCBI Taxonomy" id="3048013"/>
    <lineage>
        <taxon>Bacteria</taxon>
        <taxon>Pseudomonadati</taxon>
        <taxon>Bacteroidota</taxon>
        <taxon>Cytophagia</taxon>
        <taxon>Cytophagales</taxon>
        <taxon>Rhodocytophagaceae</taxon>
        <taxon>Xanthocytophaga</taxon>
    </lineage>
</organism>
<dbReference type="Pfam" id="PF17957">
    <property type="entry name" value="Big_7"/>
    <property type="match status" value="1"/>
</dbReference>
<dbReference type="Pfam" id="PF18962">
    <property type="entry name" value="Por_Secre_tail"/>
    <property type="match status" value="1"/>
</dbReference>
<dbReference type="InterPro" id="IPR013783">
    <property type="entry name" value="Ig-like_fold"/>
</dbReference>
<reference evidence="4" key="1">
    <citation type="submission" date="2023-05" db="EMBL/GenBank/DDBJ databases">
        <authorList>
            <person name="Zhang X."/>
        </authorList>
    </citation>
    <scope>NUCLEOTIDE SEQUENCE</scope>
    <source>
        <strain evidence="4">YF14B1</strain>
    </source>
</reference>
<feature type="domain" description="Endonuclease/exonuclease/phosphatase" evidence="2">
    <location>
        <begin position="632"/>
        <end position="876"/>
    </location>
</feature>
<evidence type="ECO:0000313" key="5">
    <source>
        <dbReference type="Proteomes" id="UP001241110"/>
    </source>
</evidence>
<dbReference type="Gene3D" id="2.60.40.10">
    <property type="entry name" value="Immunoglobulins"/>
    <property type="match status" value="2"/>
</dbReference>
<proteinExistence type="predicted"/>
<dbReference type="Proteomes" id="UP001241110">
    <property type="component" value="Unassembled WGS sequence"/>
</dbReference>
<evidence type="ECO:0000313" key="4">
    <source>
        <dbReference type="EMBL" id="MDJ1482126.1"/>
    </source>
</evidence>
<sequence>MQHFLPLTKRVAMLLCFWLCSFTAWAQVSITTLNSAYTQDFNSLAISGTGTAVPAGWTFAESGTNANAIYTAGTGSGTAGDTYSFGSASATDRAFGGLLSGSLTPTIGAGFTNNTGSTITSLSIVYTGEQWRIGATSANRAVRDTLNFQFSINATSLTTGTWQNADVLDFVSPVAPGATAGALDGNATANRQTLSTTLTGLSIPAGATIWIRWTDANVASSDDGLAVDDFSLTANGEVTTPVPTLTISSSTIGFGEIAANTTSIKSFTITGSNLTDNVKAVVTGLGYTISKDSISFDTLVSFTSAEVSTPKKIFVRFAPTAFGASTGTITISSPDALTQTVNLSGSAANPFEQNFNVCSSALPGGWTQYSVTGAQTWACTTFGRTGNAVQINGYSGGAVENEDWLISPALDLTGLTYPLLSFWSRTAFTGPTLKLLVSTNYSGTGNPSEATWTELNGQFPLVNSDVWTQSSGINLVNFKQAGVYIAFVYTSSPALEAARWTIDDFSIINSTTPPSPLLSTSITPLTELYFESSVNVPSDARSFQVSVANATSDLTVSVPAPFQLSKDGSNFSGSVVYSVSELDFTNTVYIRALPATEGAFAGRIQLITGSIHSIQGYITASSISKNKTFDVATMNVEWFGHPSNGPSNNALQAANLRTLINRLDVDIFTLQEISDTVLFVDSVANLLPGYKYVVSPYVSNPETNDPYAQKVITLYKTATVSKLSSKILLTGVNVNTLPNYPGGDPTRFWASGRLPLLLDAQVTINGVSKRVVVVNIHARANSGDDISRYQMRAYDVKVLKDTLDAYYGNVALLLQGDYNDDVDSTVAPIPSPLISSYQPYVLDSTHYKTATRVLSDAGLRSYITQANVIDHITMTDELFSEHLSGSTRIDYASNYITNYENTLSDHLPSLTRFKFKSAPSVAVTAPATESVILKGTDVVVTATASDVDGSVTKVEFYNGITLLGTDYTSPYSYTISQAATGTYTLTAIAYDDDNLKTQSAAVQVKVVETGIQGSDCATPGQSYTYELFVDPASVSSISWWVNGSATIVKDPANARKVTITFTQYNSTSVQVYAGVSYKKSPWYTQFSKVVKVGGCTPADTTTYPTGISGTSCAIPSQVYEFELKTKPTLSVSSISWWVNGSATITVDPVNKKKVKVVFTKYNSSNVQLTAGVTYSSSPWYESFTKTIQIGGCSNSARLSDELSSELTIQAYPNPANDRLTVSFGRYAVGDVKVRILDILGKEYTLEKNIVSDNEVELNTKSLPSGVYVLQVVSSQKTEVLRVVKQ</sequence>
<dbReference type="Gene3D" id="3.60.10.10">
    <property type="entry name" value="Endonuclease/exonuclease/phosphatase"/>
    <property type="match status" value="1"/>
</dbReference>
<comment type="caution">
    <text evidence="4">The sequence shown here is derived from an EMBL/GenBank/DDBJ whole genome shotgun (WGS) entry which is preliminary data.</text>
</comment>
<feature type="chain" id="PRO_5041978723" evidence="1">
    <location>
        <begin position="27"/>
        <end position="1285"/>
    </location>
</feature>
<dbReference type="SUPFAM" id="SSF56219">
    <property type="entry name" value="DNase I-like"/>
    <property type="match status" value="1"/>
</dbReference>
<evidence type="ECO:0000256" key="1">
    <source>
        <dbReference type="SAM" id="SignalP"/>
    </source>
</evidence>
<evidence type="ECO:0000259" key="2">
    <source>
        <dbReference type="Pfam" id="PF03372"/>
    </source>
</evidence>
<dbReference type="Pfam" id="PF03372">
    <property type="entry name" value="Exo_endo_phos"/>
    <property type="match status" value="1"/>
</dbReference>
<name>A0AAE3QRZ6_9BACT</name>
<dbReference type="InterPro" id="IPR026444">
    <property type="entry name" value="Secre_tail"/>
</dbReference>
<dbReference type="NCBIfam" id="TIGR04183">
    <property type="entry name" value="Por_Secre_tail"/>
    <property type="match status" value="1"/>
</dbReference>
<dbReference type="InterPro" id="IPR036691">
    <property type="entry name" value="Endo/exonu/phosph_ase_sf"/>
</dbReference>
<dbReference type="GO" id="GO:0003824">
    <property type="term" value="F:catalytic activity"/>
    <property type="evidence" value="ECO:0007669"/>
    <property type="project" value="InterPro"/>
</dbReference>
<protein>
    <submittedName>
        <fullName evidence="4">Ig-like domain-containing protein</fullName>
    </submittedName>
</protein>
<dbReference type="InterPro" id="IPR005135">
    <property type="entry name" value="Endo/exonuclease/phosphatase"/>
</dbReference>
<dbReference type="EMBL" id="JASJOS010000007">
    <property type="protein sequence ID" value="MDJ1482126.1"/>
    <property type="molecule type" value="Genomic_DNA"/>
</dbReference>
<feature type="signal peptide" evidence="1">
    <location>
        <begin position="1"/>
        <end position="26"/>
    </location>
</feature>
<accession>A0AAE3QRZ6</accession>